<dbReference type="InterPro" id="IPR014757">
    <property type="entry name" value="Tscrpt_reg_IclR_C"/>
</dbReference>
<sequence length="262" mass="28327">MPSASLPPIAAADYIAGLAKGLAVLESFDTERQRLNATMAAERAGITRAAARRHLLTLAHLGYLETDGSHYWLAPKVLQLSGAYLASARLPRIVQPVLHRLAAQTGLSYSCVVREGREVVIVARSAVHEQGERLMAHGLHLGTRLPAHATSTGRVLLAALAPADLDEWLQTHDLPRLTAHTVTDMAALKAVLAEVRRLDYCVAQEEHELAIQALAVPLRDMQGNTVAALNVVTSSRRMTAASLHKDILPLLQEGARTLRPLI</sequence>
<dbReference type="Gene3D" id="3.30.450.40">
    <property type="match status" value="1"/>
</dbReference>
<accession>A0ABW5UQ69</accession>
<feature type="domain" description="IclR-ED" evidence="5">
    <location>
        <begin position="76"/>
        <end position="262"/>
    </location>
</feature>
<dbReference type="EMBL" id="JBHUMV010000006">
    <property type="protein sequence ID" value="MFD2755346.1"/>
    <property type="molecule type" value="Genomic_DNA"/>
</dbReference>
<dbReference type="NCBIfam" id="TIGR02431">
    <property type="entry name" value="pcaR_pcaU"/>
    <property type="match status" value="1"/>
</dbReference>
<keyword evidence="1" id="KW-0805">Transcription regulation</keyword>
<evidence type="ECO:0000259" key="4">
    <source>
        <dbReference type="PROSITE" id="PS51077"/>
    </source>
</evidence>
<name>A0ABW5UQ69_9BURK</name>
<dbReference type="PANTHER" id="PTHR30136:SF34">
    <property type="entry name" value="TRANSCRIPTIONAL REGULATOR"/>
    <property type="match status" value="1"/>
</dbReference>
<protein>
    <submittedName>
        <fullName evidence="6">IclR family transcriptional regulator C-terminal domain-containing protein</fullName>
    </submittedName>
</protein>
<dbReference type="RefSeq" id="WP_066483402.1">
    <property type="nucleotide sequence ID" value="NZ_BCNT01000022.1"/>
</dbReference>
<evidence type="ECO:0000256" key="2">
    <source>
        <dbReference type="ARBA" id="ARBA00023125"/>
    </source>
</evidence>
<keyword evidence="3" id="KW-0804">Transcription</keyword>
<evidence type="ECO:0000259" key="5">
    <source>
        <dbReference type="PROSITE" id="PS51078"/>
    </source>
</evidence>
<reference evidence="7" key="1">
    <citation type="journal article" date="2019" name="Int. J. Syst. Evol. Microbiol.">
        <title>The Global Catalogue of Microorganisms (GCM) 10K type strain sequencing project: providing services to taxonomists for standard genome sequencing and annotation.</title>
        <authorList>
            <consortium name="The Broad Institute Genomics Platform"/>
            <consortium name="The Broad Institute Genome Sequencing Center for Infectious Disease"/>
            <person name="Wu L."/>
            <person name="Ma J."/>
        </authorList>
    </citation>
    <scope>NUCLEOTIDE SEQUENCE [LARGE SCALE GENOMIC DNA]</scope>
    <source>
        <strain evidence="7">TISTR 1906</strain>
    </source>
</reference>
<evidence type="ECO:0000313" key="7">
    <source>
        <dbReference type="Proteomes" id="UP001597463"/>
    </source>
</evidence>
<evidence type="ECO:0000313" key="6">
    <source>
        <dbReference type="EMBL" id="MFD2755346.1"/>
    </source>
</evidence>
<comment type="caution">
    <text evidence="6">The sequence shown here is derived from an EMBL/GenBank/DDBJ whole genome shotgun (WGS) entry which is preliminary data.</text>
</comment>
<keyword evidence="2" id="KW-0238">DNA-binding</keyword>
<proteinExistence type="predicted"/>
<dbReference type="InterPro" id="IPR029016">
    <property type="entry name" value="GAF-like_dom_sf"/>
</dbReference>
<dbReference type="SMART" id="SM00346">
    <property type="entry name" value="HTH_ICLR"/>
    <property type="match status" value="1"/>
</dbReference>
<dbReference type="InterPro" id="IPR005471">
    <property type="entry name" value="Tscrpt_reg_IclR_N"/>
</dbReference>
<dbReference type="PROSITE" id="PS51077">
    <property type="entry name" value="HTH_ICLR"/>
    <property type="match status" value="1"/>
</dbReference>
<feature type="domain" description="HTH iclR-type" evidence="4">
    <location>
        <begin position="15"/>
        <end position="75"/>
    </location>
</feature>
<gene>
    <name evidence="6" type="ORF">ACFSW6_14715</name>
</gene>
<evidence type="ECO:0000256" key="3">
    <source>
        <dbReference type="ARBA" id="ARBA00023163"/>
    </source>
</evidence>
<dbReference type="SUPFAM" id="SSF55781">
    <property type="entry name" value="GAF domain-like"/>
    <property type="match status" value="1"/>
</dbReference>
<dbReference type="Proteomes" id="UP001597463">
    <property type="component" value="Unassembled WGS sequence"/>
</dbReference>
<evidence type="ECO:0000256" key="1">
    <source>
        <dbReference type="ARBA" id="ARBA00023015"/>
    </source>
</evidence>
<dbReference type="InterPro" id="IPR050707">
    <property type="entry name" value="HTH_MetabolicPath_Reg"/>
</dbReference>
<dbReference type="InterPro" id="IPR012794">
    <property type="entry name" value="PcaR_PcaU"/>
</dbReference>
<dbReference type="InterPro" id="IPR036390">
    <property type="entry name" value="WH_DNA-bd_sf"/>
</dbReference>
<keyword evidence="7" id="KW-1185">Reference proteome</keyword>
<dbReference type="Pfam" id="PF09339">
    <property type="entry name" value="HTH_IclR"/>
    <property type="match status" value="1"/>
</dbReference>
<dbReference type="PANTHER" id="PTHR30136">
    <property type="entry name" value="HELIX-TURN-HELIX TRANSCRIPTIONAL REGULATOR, ICLR FAMILY"/>
    <property type="match status" value="1"/>
</dbReference>
<dbReference type="InterPro" id="IPR036388">
    <property type="entry name" value="WH-like_DNA-bd_sf"/>
</dbReference>
<dbReference type="PROSITE" id="PS51078">
    <property type="entry name" value="ICLR_ED"/>
    <property type="match status" value="1"/>
</dbReference>
<dbReference type="SUPFAM" id="SSF46785">
    <property type="entry name" value="Winged helix' DNA-binding domain"/>
    <property type="match status" value="1"/>
</dbReference>
<dbReference type="Pfam" id="PF01614">
    <property type="entry name" value="IclR_C"/>
    <property type="match status" value="1"/>
</dbReference>
<organism evidence="6 7">
    <name type="scientific">Comamonas terrae</name>
    <dbReference type="NCBI Taxonomy" id="673548"/>
    <lineage>
        <taxon>Bacteria</taxon>
        <taxon>Pseudomonadati</taxon>
        <taxon>Pseudomonadota</taxon>
        <taxon>Betaproteobacteria</taxon>
        <taxon>Burkholderiales</taxon>
        <taxon>Comamonadaceae</taxon>
        <taxon>Comamonas</taxon>
    </lineage>
</organism>
<dbReference type="Gene3D" id="1.10.10.10">
    <property type="entry name" value="Winged helix-like DNA-binding domain superfamily/Winged helix DNA-binding domain"/>
    <property type="match status" value="1"/>
</dbReference>